<proteinExistence type="predicted"/>
<dbReference type="Proteomes" id="UP000821865">
    <property type="component" value="Chromosome 4"/>
</dbReference>
<organism evidence="1 2">
    <name type="scientific">Dermacentor silvarum</name>
    <name type="common">Tick</name>
    <dbReference type="NCBI Taxonomy" id="543639"/>
    <lineage>
        <taxon>Eukaryota</taxon>
        <taxon>Metazoa</taxon>
        <taxon>Ecdysozoa</taxon>
        <taxon>Arthropoda</taxon>
        <taxon>Chelicerata</taxon>
        <taxon>Arachnida</taxon>
        <taxon>Acari</taxon>
        <taxon>Parasitiformes</taxon>
        <taxon>Ixodida</taxon>
        <taxon>Ixodoidea</taxon>
        <taxon>Ixodidae</taxon>
        <taxon>Rhipicephalinae</taxon>
        <taxon>Dermacentor</taxon>
    </lineage>
</organism>
<keyword evidence="2" id="KW-1185">Reference proteome</keyword>
<reference evidence="1" key="1">
    <citation type="submission" date="2020-05" db="EMBL/GenBank/DDBJ databases">
        <title>Large-scale comparative analyses of tick genomes elucidate their genetic diversity and vector capacities.</title>
        <authorList>
            <person name="Jia N."/>
            <person name="Wang J."/>
            <person name="Shi W."/>
            <person name="Du L."/>
            <person name="Sun Y."/>
            <person name="Zhan W."/>
            <person name="Jiang J."/>
            <person name="Wang Q."/>
            <person name="Zhang B."/>
            <person name="Ji P."/>
            <person name="Sakyi L.B."/>
            <person name="Cui X."/>
            <person name="Yuan T."/>
            <person name="Jiang B."/>
            <person name="Yang W."/>
            <person name="Lam T.T.-Y."/>
            <person name="Chang Q."/>
            <person name="Ding S."/>
            <person name="Wang X."/>
            <person name="Zhu J."/>
            <person name="Ruan X."/>
            <person name="Zhao L."/>
            <person name="Wei J."/>
            <person name="Que T."/>
            <person name="Du C."/>
            <person name="Cheng J."/>
            <person name="Dai P."/>
            <person name="Han X."/>
            <person name="Huang E."/>
            <person name="Gao Y."/>
            <person name="Liu J."/>
            <person name="Shao H."/>
            <person name="Ye R."/>
            <person name="Li L."/>
            <person name="Wei W."/>
            <person name="Wang X."/>
            <person name="Wang C."/>
            <person name="Yang T."/>
            <person name="Huo Q."/>
            <person name="Li W."/>
            <person name="Guo W."/>
            <person name="Chen H."/>
            <person name="Zhou L."/>
            <person name="Ni X."/>
            <person name="Tian J."/>
            <person name="Zhou Y."/>
            <person name="Sheng Y."/>
            <person name="Liu T."/>
            <person name="Pan Y."/>
            <person name="Xia L."/>
            <person name="Li J."/>
            <person name="Zhao F."/>
            <person name="Cao W."/>
        </authorList>
    </citation>
    <scope>NUCLEOTIDE SEQUENCE</scope>
    <source>
        <strain evidence="1">Dsil-2018</strain>
    </source>
</reference>
<name>A0ACB8CU86_DERSI</name>
<comment type="caution">
    <text evidence="1">The sequence shown here is derived from an EMBL/GenBank/DDBJ whole genome shotgun (WGS) entry which is preliminary data.</text>
</comment>
<accession>A0ACB8CU86</accession>
<sequence>MAAMEADMQQLDAIFHIYCAFCAVIKGPTAPPAAAAEAMSLLRWETLFFLSDEVFHMVRAASDLGVVMDACVYGIPSMTALVRVMASLFLVAFHALYLGPRSSLASDAAIFFGDMQFHFFHMLLCTWQLVYYLWTTQKRKARTYVYHWTCFLFHTGIVWFYTSGITVSIRVQLVNGPGANDAPVPVPPPMPPVPNPEAVAMAIAAARAVDAAAGRLDSQHRGSAASSPRGGSPRFGSGSPRRNSSRSSSRRDSTVEQEALVTSFSEPRRLPPEDSGAEEMFGSVTQTLSGASTSGSSKTAIVPYVERPLIPRNDAPGQPEQSPVVQQARTSNPSGAAVCLAGVDVQPATASSEPAANEARGTSAPGAAESLTRGEIKGHVQSPASPDVAPGSVDGASAGPATANDRLQSPATEEDFESASRAAARDSATTMTYCSSELVVDLAESSVKCPTLGNKAGTSPTLAKVSSLPGPSCSRGQDMAKKSESSREQSAKQSPSTSRKSSSPSATPFKSPTGIQGPSSLGSPSGYAQAIEEPQRSPKESQSAKQSPTTSRKSSGSDNLFKSPIGAQCSSRGSPSGRVQEPVERPERCREQSAKHSSAASLKPSAPATPSESPE</sequence>
<evidence type="ECO:0000313" key="1">
    <source>
        <dbReference type="EMBL" id="KAH7952681.1"/>
    </source>
</evidence>
<evidence type="ECO:0000313" key="2">
    <source>
        <dbReference type="Proteomes" id="UP000821865"/>
    </source>
</evidence>
<protein>
    <submittedName>
        <fullName evidence="1">Uncharacterized protein</fullName>
    </submittedName>
</protein>
<dbReference type="EMBL" id="CM023473">
    <property type="protein sequence ID" value="KAH7952681.1"/>
    <property type="molecule type" value="Genomic_DNA"/>
</dbReference>
<gene>
    <name evidence="1" type="ORF">HPB49_000409</name>
</gene>